<accession>A0A2H0YTU9</accession>
<gene>
    <name evidence="3" type="ORF">COT25_00565</name>
</gene>
<dbReference type="EMBL" id="PEXV01000020">
    <property type="protein sequence ID" value="PIS41907.1"/>
    <property type="molecule type" value="Genomic_DNA"/>
</dbReference>
<feature type="transmembrane region" description="Helical" evidence="1">
    <location>
        <begin position="12"/>
        <end position="31"/>
    </location>
</feature>
<feature type="domain" description="Fibronectin type-III" evidence="2">
    <location>
        <begin position="293"/>
        <end position="404"/>
    </location>
</feature>
<name>A0A2H0YTU9_9BACT</name>
<reference evidence="4" key="1">
    <citation type="submission" date="2017-09" db="EMBL/GenBank/DDBJ databases">
        <title>Depth-based differentiation of microbial function through sediment-hosted aquifers and enrichment of novel symbionts in the deep terrestrial subsurface.</title>
        <authorList>
            <person name="Probst A.J."/>
            <person name="Ladd B."/>
            <person name="Jarett J.K."/>
            <person name="Geller-Mcgrath D.E."/>
            <person name="Sieber C.M.K."/>
            <person name="Emerson J.B."/>
            <person name="Anantharaman K."/>
            <person name="Thomas B.C."/>
            <person name="Malmstrom R."/>
            <person name="Stieglmeier M."/>
            <person name="Klingl A."/>
            <person name="Woyke T."/>
            <person name="Ryan C.M."/>
            <person name="Banfield J.F."/>
        </authorList>
    </citation>
    <scope>NUCLEOTIDE SEQUENCE [LARGE SCALE GENOMIC DNA]</scope>
</reference>
<keyword evidence="1" id="KW-0812">Transmembrane</keyword>
<evidence type="ECO:0000313" key="3">
    <source>
        <dbReference type="EMBL" id="PIS41907.1"/>
    </source>
</evidence>
<proteinExistence type="predicted"/>
<protein>
    <recommendedName>
        <fullName evidence="2">Fibronectin type-III domain-containing protein</fullName>
    </recommendedName>
</protein>
<evidence type="ECO:0000313" key="4">
    <source>
        <dbReference type="Proteomes" id="UP000228711"/>
    </source>
</evidence>
<dbReference type="SMART" id="SM00060">
    <property type="entry name" value="FN3"/>
    <property type="match status" value="2"/>
</dbReference>
<dbReference type="InterPro" id="IPR036116">
    <property type="entry name" value="FN3_sf"/>
</dbReference>
<dbReference type="InterPro" id="IPR013783">
    <property type="entry name" value="Ig-like_fold"/>
</dbReference>
<dbReference type="Gene3D" id="2.60.40.10">
    <property type="entry name" value="Immunoglobulins"/>
    <property type="match status" value="2"/>
</dbReference>
<dbReference type="SUPFAM" id="SSF49265">
    <property type="entry name" value="Fibronectin type III"/>
    <property type="match status" value="1"/>
</dbReference>
<sequence length="421" mass="45504">MLVQKRKKTRKSFIVWGTVGVVFALSIFLVYQNISSTSTTKPSATLTNTSISKLPVPKDFGQTIFSDPRFNAIANPDNTKDQLSTVYVDQLSVEVLSENSLSVPEDFSVTNPGYGGKLFLSWKNSQTNDMLPSTALYRSSGVASGFEQVAFLPASVSEYADTDVVNDQTYYYRAKAVIENELFTSNQLASGQADTVLDIRVDSFEGTNAVVSWDGFSHDSLQAIQIKRIRGGVGSVVATYTLADDPEKIVSAFSFVDNNGESGDAYQIIGFSAFKESNYSSTVGATPSDVIPPEAPSDITIVNGGDGNSVNIFWANPLDPDFDYVKIYRSTIQGVLGEVIKSARTEYMQFGGTCVSTKSEDGIIPTNSTVASPEGDCFVNNNSLSEGQTYYYTLTAVDTSGNESPKRIIGQIGRGNPFTSL</sequence>
<keyword evidence="1" id="KW-1133">Transmembrane helix</keyword>
<evidence type="ECO:0000259" key="2">
    <source>
        <dbReference type="SMART" id="SM00060"/>
    </source>
</evidence>
<evidence type="ECO:0000256" key="1">
    <source>
        <dbReference type="SAM" id="Phobius"/>
    </source>
</evidence>
<feature type="domain" description="Fibronectin type-III" evidence="2">
    <location>
        <begin position="101"/>
        <end position="185"/>
    </location>
</feature>
<comment type="caution">
    <text evidence="3">The sequence shown here is derived from an EMBL/GenBank/DDBJ whole genome shotgun (WGS) entry which is preliminary data.</text>
</comment>
<dbReference type="AlphaFoldDB" id="A0A2H0YTU9"/>
<dbReference type="Proteomes" id="UP000228711">
    <property type="component" value="Unassembled WGS sequence"/>
</dbReference>
<organism evidence="3 4">
    <name type="scientific">Candidatus Kerfeldbacteria bacterium CG08_land_8_20_14_0_20_42_7</name>
    <dbReference type="NCBI Taxonomy" id="2014245"/>
    <lineage>
        <taxon>Bacteria</taxon>
        <taxon>Candidatus Kerfeldiibacteriota</taxon>
    </lineage>
</organism>
<dbReference type="InterPro" id="IPR003961">
    <property type="entry name" value="FN3_dom"/>
</dbReference>
<keyword evidence="1" id="KW-0472">Membrane</keyword>